<dbReference type="AlphaFoldDB" id="A0A9D5D4N6"/>
<accession>A0A9D5D4N6</accession>
<dbReference type="Pfam" id="PF00112">
    <property type="entry name" value="Peptidase_C1"/>
    <property type="match status" value="1"/>
</dbReference>
<reference evidence="6" key="2">
    <citation type="journal article" date="2022" name="Hortic Res">
        <title>The genome of Dioscorea zingiberensis sheds light on the biosynthesis, origin and evolution of the medicinally important diosgenin saponins.</title>
        <authorList>
            <person name="Li Y."/>
            <person name="Tan C."/>
            <person name="Li Z."/>
            <person name="Guo J."/>
            <person name="Li S."/>
            <person name="Chen X."/>
            <person name="Wang C."/>
            <person name="Dai X."/>
            <person name="Yang H."/>
            <person name="Song W."/>
            <person name="Hou L."/>
            <person name="Xu J."/>
            <person name="Tong Z."/>
            <person name="Xu A."/>
            <person name="Yuan X."/>
            <person name="Wang W."/>
            <person name="Yang Q."/>
            <person name="Chen L."/>
            <person name="Sun Z."/>
            <person name="Wang K."/>
            <person name="Pan B."/>
            <person name="Chen J."/>
            <person name="Bao Y."/>
            <person name="Liu F."/>
            <person name="Qi X."/>
            <person name="Gang D.R."/>
            <person name="Wen J."/>
            <person name="Li J."/>
        </authorList>
    </citation>
    <scope>NUCLEOTIDE SEQUENCE</scope>
    <source>
        <strain evidence="6">Dzin_1.0</strain>
    </source>
</reference>
<dbReference type="Gene3D" id="3.90.70.10">
    <property type="entry name" value="Cysteine proteinases"/>
    <property type="match status" value="1"/>
</dbReference>
<evidence type="ECO:0000313" key="7">
    <source>
        <dbReference type="Proteomes" id="UP001085076"/>
    </source>
</evidence>
<proteinExistence type="inferred from homology"/>
<evidence type="ECO:0000313" key="6">
    <source>
        <dbReference type="EMBL" id="KAJ0985311.1"/>
    </source>
</evidence>
<dbReference type="OrthoDB" id="5855924at2759"/>
<keyword evidence="2" id="KW-1015">Disulfide bond</keyword>
<evidence type="ECO:0000256" key="2">
    <source>
        <dbReference type="ARBA" id="ARBA00023157"/>
    </source>
</evidence>
<feature type="signal peptide" evidence="3">
    <location>
        <begin position="1"/>
        <end position="22"/>
    </location>
</feature>
<dbReference type="SMART" id="SM00645">
    <property type="entry name" value="Pept_C1"/>
    <property type="match status" value="1"/>
</dbReference>
<dbReference type="InterPro" id="IPR000668">
    <property type="entry name" value="Peptidase_C1A_C"/>
</dbReference>
<evidence type="ECO:0000256" key="1">
    <source>
        <dbReference type="ARBA" id="ARBA00008455"/>
    </source>
</evidence>
<dbReference type="GO" id="GO:0006508">
    <property type="term" value="P:proteolysis"/>
    <property type="evidence" value="ECO:0007669"/>
    <property type="project" value="InterPro"/>
</dbReference>
<evidence type="ECO:0000256" key="3">
    <source>
        <dbReference type="SAM" id="SignalP"/>
    </source>
</evidence>
<dbReference type="GO" id="GO:0008234">
    <property type="term" value="F:cysteine-type peptidase activity"/>
    <property type="evidence" value="ECO:0007669"/>
    <property type="project" value="InterPro"/>
</dbReference>
<protein>
    <submittedName>
        <fullName evidence="6">Uncharacterized protein</fullName>
    </submittedName>
</protein>
<evidence type="ECO:0000259" key="5">
    <source>
        <dbReference type="SMART" id="SM00848"/>
    </source>
</evidence>
<dbReference type="PANTHER" id="PTHR12411">
    <property type="entry name" value="CYSTEINE PROTEASE FAMILY C1-RELATED"/>
    <property type="match status" value="1"/>
</dbReference>
<dbReference type="InterPro" id="IPR013128">
    <property type="entry name" value="Peptidase_C1A"/>
</dbReference>
<dbReference type="InterPro" id="IPR038765">
    <property type="entry name" value="Papain-like_cys_pep_sf"/>
</dbReference>
<keyword evidence="7" id="KW-1185">Reference proteome</keyword>
<sequence length="295" mass="33583">MAANYLFVSLFLISSFPLFSLSSSSSPIPVRSEYEVSLLYEGWLIKQNKSYKDLLEKKMRYEIFKDNLKYIDEHNAESHTFTLALNVFADITVEEYRSTYLGTLPPPPRLDTLDNESNETDLFHFNGTPVAVPDSIDWRDLGAVLPVRNQGGCFCCWAFATVATVEAINQIITGDLTPLSEQQLVDCECKSCSAYYRHKAYQYIINNGGIDSRQDYPYTAVYKKCDTSKPDLDPSSRLSFLRSSDEEDLRLFLSLPTTAFPLSYGRDQDLRCLKGLHRLKQRLKPPPPPISSPRQ</sequence>
<dbReference type="SUPFAM" id="SSF54001">
    <property type="entry name" value="Cysteine proteinases"/>
    <property type="match status" value="1"/>
</dbReference>
<organism evidence="6 7">
    <name type="scientific">Dioscorea zingiberensis</name>
    <dbReference type="NCBI Taxonomy" id="325984"/>
    <lineage>
        <taxon>Eukaryota</taxon>
        <taxon>Viridiplantae</taxon>
        <taxon>Streptophyta</taxon>
        <taxon>Embryophyta</taxon>
        <taxon>Tracheophyta</taxon>
        <taxon>Spermatophyta</taxon>
        <taxon>Magnoliopsida</taxon>
        <taxon>Liliopsida</taxon>
        <taxon>Dioscoreales</taxon>
        <taxon>Dioscoreaceae</taxon>
        <taxon>Dioscorea</taxon>
    </lineage>
</organism>
<keyword evidence="3" id="KW-0732">Signal</keyword>
<dbReference type="InterPro" id="IPR013201">
    <property type="entry name" value="Prot_inhib_I29"/>
</dbReference>
<feature type="domain" description="Cathepsin propeptide inhibitor" evidence="5">
    <location>
        <begin position="40"/>
        <end position="96"/>
    </location>
</feature>
<reference evidence="6" key="1">
    <citation type="submission" date="2021-03" db="EMBL/GenBank/DDBJ databases">
        <authorList>
            <person name="Li Z."/>
            <person name="Yang C."/>
        </authorList>
    </citation>
    <scope>NUCLEOTIDE SEQUENCE</scope>
    <source>
        <strain evidence="6">Dzin_1.0</strain>
        <tissue evidence="6">Leaf</tissue>
    </source>
</reference>
<evidence type="ECO:0000259" key="4">
    <source>
        <dbReference type="SMART" id="SM00645"/>
    </source>
</evidence>
<dbReference type="SMART" id="SM00848">
    <property type="entry name" value="Inhibitor_I29"/>
    <property type="match status" value="1"/>
</dbReference>
<name>A0A9D5D4N6_9LILI</name>
<dbReference type="Gene3D" id="1.10.287.2250">
    <property type="match status" value="1"/>
</dbReference>
<comment type="similarity">
    <text evidence="1">Belongs to the peptidase C1 family.</text>
</comment>
<dbReference type="Pfam" id="PF08246">
    <property type="entry name" value="Inhibitor_I29"/>
    <property type="match status" value="1"/>
</dbReference>
<feature type="chain" id="PRO_5039566135" evidence="3">
    <location>
        <begin position="23"/>
        <end position="295"/>
    </location>
</feature>
<comment type="caution">
    <text evidence="6">The sequence shown here is derived from an EMBL/GenBank/DDBJ whole genome shotgun (WGS) entry which is preliminary data.</text>
</comment>
<dbReference type="Proteomes" id="UP001085076">
    <property type="component" value="Miscellaneous, Linkage group lg01"/>
</dbReference>
<dbReference type="EMBL" id="JAGGNH010000001">
    <property type="protein sequence ID" value="KAJ0985311.1"/>
    <property type="molecule type" value="Genomic_DNA"/>
</dbReference>
<gene>
    <name evidence="6" type="ORF">J5N97_003667</name>
</gene>
<dbReference type="InterPro" id="IPR039417">
    <property type="entry name" value="Peptidase_C1A_papain-like"/>
</dbReference>
<dbReference type="CDD" id="cd02248">
    <property type="entry name" value="Peptidase_C1A"/>
    <property type="match status" value="1"/>
</dbReference>
<feature type="domain" description="Peptidase C1A papain C-terminal" evidence="4">
    <location>
        <begin position="132"/>
        <end position="290"/>
    </location>
</feature>